<feature type="non-terminal residue" evidence="1">
    <location>
        <position position="1"/>
    </location>
</feature>
<accession>A0AAV7NVH0</accession>
<reference evidence="1" key="1">
    <citation type="journal article" date="2022" name="bioRxiv">
        <title>Sequencing and chromosome-scale assembly of the giantPleurodeles waltlgenome.</title>
        <authorList>
            <person name="Brown T."/>
            <person name="Elewa A."/>
            <person name="Iarovenko S."/>
            <person name="Subramanian E."/>
            <person name="Araus A.J."/>
            <person name="Petzold A."/>
            <person name="Susuki M."/>
            <person name="Suzuki K.-i.T."/>
            <person name="Hayashi T."/>
            <person name="Toyoda A."/>
            <person name="Oliveira C."/>
            <person name="Osipova E."/>
            <person name="Leigh N.D."/>
            <person name="Simon A."/>
            <person name="Yun M.H."/>
        </authorList>
    </citation>
    <scope>NUCLEOTIDE SEQUENCE</scope>
    <source>
        <strain evidence="1">20211129_DDA</strain>
        <tissue evidence="1">Liver</tissue>
    </source>
</reference>
<dbReference type="EMBL" id="JANPWB010000012">
    <property type="protein sequence ID" value="KAJ1117298.1"/>
    <property type="molecule type" value="Genomic_DNA"/>
</dbReference>
<dbReference type="AlphaFoldDB" id="A0AAV7NVH0"/>
<comment type="caution">
    <text evidence="1">The sequence shown here is derived from an EMBL/GenBank/DDBJ whole genome shotgun (WGS) entry which is preliminary data.</text>
</comment>
<organism evidence="1 2">
    <name type="scientific">Pleurodeles waltl</name>
    <name type="common">Iberian ribbed newt</name>
    <dbReference type="NCBI Taxonomy" id="8319"/>
    <lineage>
        <taxon>Eukaryota</taxon>
        <taxon>Metazoa</taxon>
        <taxon>Chordata</taxon>
        <taxon>Craniata</taxon>
        <taxon>Vertebrata</taxon>
        <taxon>Euteleostomi</taxon>
        <taxon>Amphibia</taxon>
        <taxon>Batrachia</taxon>
        <taxon>Caudata</taxon>
        <taxon>Salamandroidea</taxon>
        <taxon>Salamandridae</taxon>
        <taxon>Pleurodelinae</taxon>
        <taxon>Pleurodeles</taxon>
    </lineage>
</organism>
<evidence type="ECO:0000313" key="2">
    <source>
        <dbReference type="Proteomes" id="UP001066276"/>
    </source>
</evidence>
<name>A0AAV7NVH0_PLEWA</name>
<gene>
    <name evidence="1" type="ORF">NDU88_005498</name>
</gene>
<sequence length="50" mass="5814">FILTTVHRLHRLYRCYNTVICIILLQKRHLASQSQIMEHGAGDDDVAHLL</sequence>
<feature type="non-terminal residue" evidence="1">
    <location>
        <position position="50"/>
    </location>
</feature>
<proteinExistence type="predicted"/>
<protein>
    <submittedName>
        <fullName evidence="1">Uncharacterized protein</fullName>
    </submittedName>
</protein>
<keyword evidence="2" id="KW-1185">Reference proteome</keyword>
<evidence type="ECO:0000313" key="1">
    <source>
        <dbReference type="EMBL" id="KAJ1117298.1"/>
    </source>
</evidence>
<dbReference type="Proteomes" id="UP001066276">
    <property type="component" value="Chromosome 8"/>
</dbReference>